<dbReference type="PANTHER" id="PTHR38011:SF7">
    <property type="entry name" value="2,5-DIAMINO-6-RIBOSYLAMINO-4(3H)-PYRIMIDINONE 5'-PHOSPHATE REDUCTASE"/>
    <property type="match status" value="1"/>
</dbReference>
<name>A0ABY4QST7_9ACTN</name>
<feature type="domain" description="Bacterial bifunctional deaminase-reductase C-terminal" evidence="4">
    <location>
        <begin position="32"/>
        <end position="249"/>
    </location>
</feature>
<accession>A0ABY4QST7</accession>
<evidence type="ECO:0000256" key="3">
    <source>
        <dbReference type="ARBA" id="ARBA00023002"/>
    </source>
</evidence>
<dbReference type="InterPro" id="IPR002734">
    <property type="entry name" value="RibDG_C"/>
</dbReference>
<keyword evidence="3" id="KW-0560">Oxidoreductase</keyword>
<dbReference type="SUPFAM" id="SSF53597">
    <property type="entry name" value="Dihydrofolate reductase-like"/>
    <property type="match status" value="1"/>
</dbReference>
<reference evidence="5" key="1">
    <citation type="journal article" date="2018" name="Int. J. Syst. Evol. Microbiol.">
        <title>Jatrophihabitans telluris sp. nov., isolated from sediment soil of lava forest wetlands and the emended description of the genus Jatrophihabitans.</title>
        <authorList>
            <person name="Lee K.C."/>
            <person name="Suh M.K."/>
            <person name="Eom M.K."/>
            <person name="Kim K.K."/>
            <person name="Kim J.S."/>
            <person name="Kim D.S."/>
            <person name="Ko S.H."/>
            <person name="Shin Y.K."/>
            <person name="Lee J.S."/>
        </authorList>
    </citation>
    <scope>NUCLEOTIDE SEQUENCE</scope>
    <source>
        <strain evidence="5">N237</strain>
    </source>
</reference>
<evidence type="ECO:0000256" key="2">
    <source>
        <dbReference type="ARBA" id="ARBA00022857"/>
    </source>
</evidence>
<dbReference type="EMBL" id="CP097332">
    <property type="protein sequence ID" value="UQX86680.1"/>
    <property type="molecule type" value="Genomic_DNA"/>
</dbReference>
<dbReference type="RefSeq" id="WP_249769030.1">
    <property type="nucleotide sequence ID" value="NZ_CP097332.1"/>
</dbReference>
<evidence type="ECO:0000313" key="5">
    <source>
        <dbReference type="EMBL" id="UQX86680.1"/>
    </source>
</evidence>
<dbReference type="PANTHER" id="PTHR38011">
    <property type="entry name" value="DIHYDROFOLATE REDUCTASE FAMILY PROTEIN (AFU_ORTHOLOGUE AFUA_8G06820)"/>
    <property type="match status" value="1"/>
</dbReference>
<gene>
    <name evidence="5" type="ORF">M6D93_10185</name>
</gene>
<organism evidence="5 6">
    <name type="scientific">Jatrophihabitans telluris</name>
    <dbReference type="NCBI Taxonomy" id="2038343"/>
    <lineage>
        <taxon>Bacteria</taxon>
        <taxon>Bacillati</taxon>
        <taxon>Actinomycetota</taxon>
        <taxon>Actinomycetes</taxon>
        <taxon>Jatrophihabitantales</taxon>
        <taxon>Jatrophihabitantaceae</taxon>
        <taxon>Jatrophihabitans</taxon>
    </lineage>
</organism>
<keyword evidence="2" id="KW-0521">NADP</keyword>
<dbReference type="InterPro" id="IPR050765">
    <property type="entry name" value="Riboflavin_Biosynth_HTPR"/>
</dbReference>
<evidence type="ECO:0000313" key="6">
    <source>
        <dbReference type="Proteomes" id="UP001056336"/>
    </source>
</evidence>
<dbReference type="Gene3D" id="3.40.430.10">
    <property type="entry name" value="Dihydrofolate Reductase, subunit A"/>
    <property type="match status" value="1"/>
</dbReference>
<sequence length="264" mass="27519">MRSLIPADPSLPPAEFDLHGHYAHDWIEQGGVRANFVASIDGAATTAGLSRGLQTPGDNRVFAALRDLADVVLVGAATAQAESYSPARPSTERAATRQRYGLRPAPAIAVVSASLSVDLSTPLFRGADPEHPTLVVTGSSGPISRRTDIVDLASGPDLAPGSVALIDAGSTPNGDVDLVAAVAQLTELGYRRILCEGGPRLLGSATARGVVDELCLTVSPMLVGPGGSRIVAGPDWSADLLPQLRLVGLLEEDDALFCRYRIQR</sequence>
<comment type="pathway">
    <text evidence="1">Cofactor biosynthesis; riboflavin biosynthesis.</text>
</comment>
<evidence type="ECO:0000256" key="1">
    <source>
        <dbReference type="ARBA" id="ARBA00005104"/>
    </source>
</evidence>
<keyword evidence="6" id="KW-1185">Reference proteome</keyword>
<proteinExistence type="predicted"/>
<evidence type="ECO:0000259" key="4">
    <source>
        <dbReference type="Pfam" id="PF01872"/>
    </source>
</evidence>
<reference evidence="5" key="2">
    <citation type="submission" date="2022-05" db="EMBL/GenBank/DDBJ databases">
        <authorList>
            <person name="Kim J.-S."/>
            <person name="Lee K."/>
            <person name="Suh M."/>
            <person name="Eom M."/>
            <person name="Kim J.-S."/>
            <person name="Kim D.-S."/>
            <person name="Ko S.-H."/>
            <person name="Shin Y."/>
            <person name="Lee J.-S."/>
        </authorList>
    </citation>
    <scope>NUCLEOTIDE SEQUENCE</scope>
    <source>
        <strain evidence="5">N237</strain>
    </source>
</reference>
<dbReference type="InterPro" id="IPR024072">
    <property type="entry name" value="DHFR-like_dom_sf"/>
</dbReference>
<dbReference type="Pfam" id="PF01872">
    <property type="entry name" value="RibD_C"/>
    <property type="match status" value="1"/>
</dbReference>
<protein>
    <submittedName>
        <fullName evidence="5">Pyrimidine reductase family protein</fullName>
    </submittedName>
</protein>
<dbReference type="Proteomes" id="UP001056336">
    <property type="component" value="Chromosome"/>
</dbReference>